<evidence type="ECO:0000256" key="1">
    <source>
        <dbReference type="ARBA" id="ARBA00009617"/>
    </source>
</evidence>
<comment type="similarity">
    <text evidence="1">Belongs to the sodium:galactoside symporter (TC 2.A.2) family.</text>
</comment>
<evidence type="ECO:0000256" key="4">
    <source>
        <dbReference type="ARBA" id="ARBA00023136"/>
    </source>
</evidence>
<dbReference type="PANTHER" id="PTHR11328">
    <property type="entry name" value="MAJOR FACILITATOR SUPERFAMILY DOMAIN-CONTAINING PROTEIN"/>
    <property type="match status" value="1"/>
</dbReference>
<evidence type="ECO:0000256" key="2">
    <source>
        <dbReference type="ARBA" id="ARBA00022692"/>
    </source>
</evidence>
<keyword evidence="8" id="KW-1185">Reference proteome</keyword>
<dbReference type="InterPro" id="IPR036259">
    <property type="entry name" value="MFS_trans_sf"/>
</dbReference>
<dbReference type="Pfam" id="PF13347">
    <property type="entry name" value="MFS_2"/>
    <property type="match status" value="1"/>
</dbReference>
<dbReference type="Gene3D" id="1.20.1250.20">
    <property type="entry name" value="MFS general substrate transporter like domains"/>
    <property type="match status" value="2"/>
</dbReference>
<keyword evidence="4 5" id="KW-0472">Membrane</keyword>
<proteinExistence type="inferred from homology"/>
<feature type="transmembrane region" description="Helical" evidence="5">
    <location>
        <begin position="238"/>
        <end position="255"/>
    </location>
</feature>
<feature type="transmembrane region" description="Helical" evidence="5">
    <location>
        <begin position="331"/>
        <end position="354"/>
    </location>
</feature>
<protein>
    <submittedName>
        <fullName evidence="7">MFS transporter</fullName>
    </submittedName>
</protein>
<keyword evidence="2 5" id="KW-0812">Transmembrane</keyword>
<dbReference type="Proteomes" id="UP000478417">
    <property type="component" value="Unassembled WGS sequence"/>
</dbReference>
<dbReference type="GO" id="GO:0005886">
    <property type="term" value="C:plasma membrane"/>
    <property type="evidence" value="ECO:0007669"/>
    <property type="project" value="TreeGrafter"/>
</dbReference>
<feature type="transmembrane region" description="Helical" evidence="5">
    <location>
        <begin position="275"/>
        <end position="295"/>
    </location>
</feature>
<evidence type="ECO:0000256" key="3">
    <source>
        <dbReference type="ARBA" id="ARBA00022989"/>
    </source>
</evidence>
<dbReference type="PROSITE" id="PS50850">
    <property type="entry name" value="MFS"/>
    <property type="match status" value="1"/>
</dbReference>
<name>A0A6B2LY22_9BACT</name>
<evidence type="ECO:0000259" key="6">
    <source>
        <dbReference type="PROSITE" id="PS50850"/>
    </source>
</evidence>
<dbReference type="RefSeq" id="WP_163961441.1">
    <property type="nucleotide sequence ID" value="NZ_JAAGNX010000001.1"/>
</dbReference>
<evidence type="ECO:0000256" key="5">
    <source>
        <dbReference type="SAM" id="Phobius"/>
    </source>
</evidence>
<evidence type="ECO:0000313" key="7">
    <source>
        <dbReference type="EMBL" id="NDV60956.1"/>
    </source>
</evidence>
<dbReference type="GO" id="GO:0008643">
    <property type="term" value="P:carbohydrate transport"/>
    <property type="evidence" value="ECO:0007669"/>
    <property type="project" value="InterPro"/>
</dbReference>
<dbReference type="InterPro" id="IPR039672">
    <property type="entry name" value="MFS_2"/>
</dbReference>
<feature type="transmembrane region" description="Helical" evidence="5">
    <location>
        <begin position="416"/>
        <end position="436"/>
    </location>
</feature>
<feature type="transmembrane region" description="Helical" evidence="5">
    <location>
        <begin position="146"/>
        <end position="168"/>
    </location>
</feature>
<gene>
    <name evidence="7" type="ORF">G0Q06_00665</name>
</gene>
<dbReference type="PANTHER" id="PTHR11328:SF24">
    <property type="entry name" value="MAJOR FACILITATOR SUPERFAMILY (MFS) PROFILE DOMAIN-CONTAINING PROTEIN"/>
    <property type="match status" value="1"/>
</dbReference>
<feature type="domain" description="Major facilitator superfamily (MFS) profile" evidence="6">
    <location>
        <begin position="238"/>
        <end position="462"/>
    </location>
</feature>
<keyword evidence="3 5" id="KW-1133">Transmembrane helix</keyword>
<evidence type="ECO:0000313" key="8">
    <source>
        <dbReference type="Proteomes" id="UP000478417"/>
    </source>
</evidence>
<feature type="transmembrane region" description="Helical" evidence="5">
    <location>
        <begin position="383"/>
        <end position="401"/>
    </location>
</feature>
<dbReference type="InterPro" id="IPR020846">
    <property type="entry name" value="MFS_dom"/>
</dbReference>
<organism evidence="7 8">
    <name type="scientific">Oceanipulchritudo coccoides</name>
    <dbReference type="NCBI Taxonomy" id="2706888"/>
    <lineage>
        <taxon>Bacteria</taxon>
        <taxon>Pseudomonadati</taxon>
        <taxon>Verrucomicrobiota</taxon>
        <taxon>Opitutia</taxon>
        <taxon>Puniceicoccales</taxon>
        <taxon>Oceanipulchritudinaceae</taxon>
        <taxon>Oceanipulchritudo</taxon>
    </lineage>
</organism>
<comment type="caution">
    <text evidence="7">The sequence shown here is derived from an EMBL/GenBank/DDBJ whole genome shotgun (WGS) entry which is preliminary data.</text>
</comment>
<feature type="transmembrane region" description="Helical" evidence="5">
    <location>
        <begin position="76"/>
        <end position="95"/>
    </location>
</feature>
<dbReference type="GO" id="GO:0015293">
    <property type="term" value="F:symporter activity"/>
    <property type="evidence" value="ECO:0007669"/>
    <property type="project" value="InterPro"/>
</dbReference>
<sequence>MALNKRMKAGYGAAEFGLAGGELLLQLYLLEYYIRGVGLSPMLAGIALAVAIFWDAVTDPLMGGLVDRTSTRLGRFVPYLFLGGLIFGGGLALLFNPPGADSQFILFLYLLISYMIVNTGLTIIGVPHIAMGGVLSPNTHERTELYGWRLIFGTFGLFAGILSPLIAAKALQVDVATVAGLEESRGLGSIYMGAAVVLTALITIVATWRRSVNLPAPTDSFHWKDFLANLGRILRNPVFLPFFLAFILVAMGRSMNSTLALPYYKDSLNLSESAIQGPILSVFTLVIVLSVPAWVWLGRRYGKKQPAFIGMFVLGVMSMVAYPLFPEGSVVGPVIAAVIGGFAVGAIILVESLVTDIADEDFVRNGEDREGIYFGFWRMGQKVARSITLGLTGLMLSVIGYEESLAAQSEDTDRALAWLFGLGVGSLFLAASFVFLKTPIDRERQEWIQTEKSRILAERGKS</sequence>
<dbReference type="SUPFAM" id="SSF103473">
    <property type="entry name" value="MFS general substrate transporter"/>
    <property type="match status" value="1"/>
</dbReference>
<accession>A0A6B2LY22</accession>
<feature type="transmembrane region" description="Helical" evidence="5">
    <location>
        <begin position="307"/>
        <end position="325"/>
    </location>
</feature>
<dbReference type="EMBL" id="JAAGNX010000001">
    <property type="protein sequence ID" value="NDV60956.1"/>
    <property type="molecule type" value="Genomic_DNA"/>
</dbReference>
<feature type="transmembrane region" description="Helical" evidence="5">
    <location>
        <begin position="188"/>
        <end position="208"/>
    </location>
</feature>
<reference evidence="7 8" key="1">
    <citation type="submission" date="2020-02" db="EMBL/GenBank/DDBJ databases">
        <title>Albibacoteraceae fam. nov., the first described family within the subdivision 4 Verrucomicrobia.</title>
        <authorList>
            <person name="Xi F."/>
        </authorList>
    </citation>
    <scope>NUCLEOTIDE SEQUENCE [LARGE SCALE GENOMIC DNA]</scope>
    <source>
        <strain evidence="7 8">CK1056</strain>
    </source>
</reference>
<feature type="transmembrane region" description="Helical" evidence="5">
    <location>
        <begin position="32"/>
        <end position="55"/>
    </location>
</feature>
<dbReference type="AlphaFoldDB" id="A0A6B2LY22"/>
<feature type="transmembrane region" description="Helical" evidence="5">
    <location>
        <begin position="107"/>
        <end position="134"/>
    </location>
</feature>